<accession>A0ACB1B7C9</accession>
<gene>
    <name evidence="1" type="ORF">MENTE1834_LOCUS48228</name>
</gene>
<dbReference type="EMBL" id="CAVMJV010000224">
    <property type="protein sequence ID" value="CAK5126219.1"/>
    <property type="molecule type" value="Genomic_DNA"/>
</dbReference>
<evidence type="ECO:0000313" key="1">
    <source>
        <dbReference type="EMBL" id="CAK5126219.1"/>
    </source>
</evidence>
<keyword evidence="2" id="KW-1185">Reference proteome</keyword>
<proteinExistence type="predicted"/>
<protein>
    <submittedName>
        <fullName evidence="1">Uncharacterized protein</fullName>
    </submittedName>
</protein>
<sequence length="196" mass="22993">MQTVSHQNGNYPGSYFQFEESEFSSEELFLDDYSTVVVCVWQTISSIFPFVFRSLAASFFKLIVLASIGKFHCQQTLDDFLNGFIGFALLCSNSERYALMLPFILYFLLSYALMSFDLIQNNSKGPFCTIFTILYIAICQFFMDIDDFLMVNLLNLLNYFLSLPRETNTHECRLLKIYTRFVNTLFYMFNRGIWRN</sequence>
<organism evidence="1 2">
    <name type="scientific">Meloidogyne enterolobii</name>
    <name type="common">Root-knot nematode worm</name>
    <name type="synonym">Meloidogyne mayaguensis</name>
    <dbReference type="NCBI Taxonomy" id="390850"/>
    <lineage>
        <taxon>Eukaryota</taxon>
        <taxon>Metazoa</taxon>
        <taxon>Ecdysozoa</taxon>
        <taxon>Nematoda</taxon>
        <taxon>Chromadorea</taxon>
        <taxon>Rhabditida</taxon>
        <taxon>Tylenchina</taxon>
        <taxon>Tylenchomorpha</taxon>
        <taxon>Tylenchoidea</taxon>
        <taxon>Meloidogynidae</taxon>
        <taxon>Meloidogyninae</taxon>
        <taxon>Meloidogyne</taxon>
    </lineage>
</organism>
<evidence type="ECO:0000313" key="2">
    <source>
        <dbReference type="Proteomes" id="UP001497535"/>
    </source>
</evidence>
<comment type="caution">
    <text evidence="1">The sequence shown here is derived from an EMBL/GenBank/DDBJ whole genome shotgun (WGS) entry which is preliminary data.</text>
</comment>
<name>A0ACB1B7C9_MELEN</name>
<dbReference type="Proteomes" id="UP001497535">
    <property type="component" value="Unassembled WGS sequence"/>
</dbReference>
<reference evidence="1" key="1">
    <citation type="submission" date="2023-11" db="EMBL/GenBank/DDBJ databases">
        <authorList>
            <person name="Poullet M."/>
        </authorList>
    </citation>
    <scope>NUCLEOTIDE SEQUENCE</scope>
    <source>
        <strain evidence="1">E1834</strain>
    </source>
</reference>